<dbReference type="PANTHER" id="PTHR11102:SF160">
    <property type="entry name" value="ERAD-ASSOCIATED E3 UBIQUITIN-PROTEIN LIGASE COMPONENT HRD3"/>
    <property type="match status" value="1"/>
</dbReference>
<sequence length="614" mass="65008">MRFFGKAALPAWALALALSPAVGAQAQSVRSFTPDTDFSKICAKSPKPHLTRDWSQWTKAQPVGDPEEMYAAATAYAEGSRMLDRDPLTARRLLEALAERVWAGQDRAHFRLAKLFLDPVAGPVDAERAATHLRAAVSMQNMDAAVLLARLHEQGRIEGADVAEAERLLRSASAAGHVDGVIGLARLQRSGRIGPVPRGATDDLAALALQMLYGELKQGKCSALYRIASLLSDETLVPGGLKEAVRWFEAASRQGDAKADLALAEIDLQGRGATSSEPVMRHLEKAAEAGEPRAMTLLGERLLVGDRAPKDFKKAVMWLERAGLNADQEAYKLLARHYRGEFGAAPNLSKAAEALTKASLLPGQSASVLASLARLYATGIDGKPDVAAALAAYRRAAVLGDVGSLTEMAKILLADPQAGSSDEPLRLLKQAAAAGRVDAMRYLARGYASGQFGDPDLQRAIAWFAEALRGGDANVAADLARLAATPGADGEKALALLKESAVSGFASSMREYGRILQLGLGEDAQPEAGAAWLRKAAEAGDTAAMKELSQAYASGYGVELSARISTEWLQRAAQAGDPEAMHNLGLAMTLGFGTDANAKVAQEWLRSAEGAGRR</sequence>
<evidence type="ECO:0000313" key="3">
    <source>
        <dbReference type="Proteomes" id="UP000519439"/>
    </source>
</evidence>
<dbReference type="AlphaFoldDB" id="A0A7W6ICS5"/>
<organism evidence="2 3">
    <name type="scientific">Microvirga flocculans</name>
    <dbReference type="NCBI Taxonomy" id="217168"/>
    <lineage>
        <taxon>Bacteria</taxon>
        <taxon>Pseudomonadati</taxon>
        <taxon>Pseudomonadota</taxon>
        <taxon>Alphaproteobacteria</taxon>
        <taxon>Hyphomicrobiales</taxon>
        <taxon>Methylobacteriaceae</taxon>
        <taxon>Microvirga</taxon>
    </lineage>
</organism>
<evidence type="ECO:0000313" key="2">
    <source>
        <dbReference type="EMBL" id="MBB4039009.1"/>
    </source>
</evidence>
<dbReference type="PANTHER" id="PTHR11102">
    <property type="entry name" value="SEL-1-LIKE PROTEIN"/>
    <property type="match status" value="1"/>
</dbReference>
<proteinExistence type="predicted"/>
<dbReference type="SMART" id="SM00671">
    <property type="entry name" value="SEL1"/>
    <property type="match status" value="11"/>
</dbReference>
<feature type="chain" id="PRO_5030735848" evidence="1">
    <location>
        <begin position="27"/>
        <end position="614"/>
    </location>
</feature>
<dbReference type="InterPro" id="IPR011990">
    <property type="entry name" value="TPR-like_helical_dom_sf"/>
</dbReference>
<dbReference type="RefSeq" id="WP_027314859.1">
    <property type="nucleotide sequence ID" value="NZ_JACIDC010000002.1"/>
</dbReference>
<reference evidence="2 3" key="1">
    <citation type="submission" date="2020-08" db="EMBL/GenBank/DDBJ databases">
        <title>Genomic Encyclopedia of Type Strains, Phase IV (KMG-IV): sequencing the most valuable type-strain genomes for metagenomic binning, comparative biology and taxonomic classification.</title>
        <authorList>
            <person name="Goeker M."/>
        </authorList>
    </citation>
    <scope>NUCLEOTIDE SEQUENCE [LARGE SCALE GENOMIC DNA]</scope>
    <source>
        <strain evidence="2 3">DSM 15743</strain>
    </source>
</reference>
<dbReference type="Pfam" id="PF08238">
    <property type="entry name" value="Sel1"/>
    <property type="match status" value="10"/>
</dbReference>
<keyword evidence="3" id="KW-1185">Reference proteome</keyword>
<accession>A0A7W6ICS5</accession>
<comment type="caution">
    <text evidence="2">The sequence shown here is derived from an EMBL/GenBank/DDBJ whole genome shotgun (WGS) entry which is preliminary data.</text>
</comment>
<evidence type="ECO:0000256" key="1">
    <source>
        <dbReference type="SAM" id="SignalP"/>
    </source>
</evidence>
<feature type="signal peptide" evidence="1">
    <location>
        <begin position="1"/>
        <end position="26"/>
    </location>
</feature>
<gene>
    <name evidence="2" type="ORF">GGR34_000644</name>
</gene>
<dbReference type="InterPro" id="IPR050767">
    <property type="entry name" value="Sel1_AlgK"/>
</dbReference>
<dbReference type="Proteomes" id="UP000519439">
    <property type="component" value="Unassembled WGS sequence"/>
</dbReference>
<keyword evidence="1" id="KW-0732">Signal</keyword>
<name>A0A7W6ICS5_9HYPH</name>
<dbReference type="Gene3D" id="1.25.40.10">
    <property type="entry name" value="Tetratricopeptide repeat domain"/>
    <property type="match status" value="2"/>
</dbReference>
<protein>
    <submittedName>
        <fullName evidence="2">TPR repeat protein</fullName>
    </submittedName>
</protein>
<dbReference type="EMBL" id="JACIDC010000002">
    <property type="protein sequence ID" value="MBB4039009.1"/>
    <property type="molecule type" value="Genomic_DNA"/>
</dbReference>
<dbReference type="SUPFAM" id="SSF81901">
    <property type="entry name" value="HCP-like"/>
    <property type="match status" value="4"/>
</dbReference>
<dbReference type="InterPro" id="IPR006597">
    <property type="entry name" value="Sel1-like"/>
</dbReference>